<organism evidence="5 6">
    <name type="scientific">Aegilops tauschii subsp. strangulata</name>
    <name type="common">Goatgrass</name>
    <dbReference type="NCBI Taxonomy" id="200361"/>
    <lineage>
        <taxon>Eukaryota</taxon>
        <taxon>Viridiplantae</taxon>
        <taxon>Streptophyta</taxon>
        <taxon>Embryophyta</taxon>
        <taxon>Tracheophyta</taxon>
        <taxon>Spermatophyta</taxon>
        <taxon>Magnoliopsida</taxon>
        <taxon>Liliopsida</taxon>
        <taxon>Poales</taxon>
        <taxon>Poaceae</taxon>
        <taxon>BOP clade</taxon>
        <taxon>Pooideae</taxon>
        <taxon>Triticodae</taxon>
        <taxon>Triticeae</taxon>
        <taxon>Triticinae</taxon>
        <taxon>Aegilops</taxon>
    </lineage>
</organism>
<dbReference type="PANTHER" id="PTHR23429:SF4">
    <property type="entry name" value="INACTIVE GLUCOSE-6-PHOSPHATE 1-DEHYDROGENASE 4, CHLOROPLASTIC"/>
    <property type="match status" value="1"/>
</dbReference>
<dbReference type="EnsemblPlants" id="AET4Gv20470100.6">
    <property type="protein sequence ID" value="AET4Gv20470100.6"/>
    <property type="gene ID" value="AET4Gv20470100"/>
</dbReference>
<dbReference type="AlphaFoldDB" id="A0A453I7R8"/>
<reference evidence="5" key="3">
    <citation type="journal article" date="2017" name="Nature">
        <title>Genome sequence of the progenitor of the wheat D genome Aegilops tauschii.</title>
        <authorList>
            <person name="Luo M.C."/>
            <person name="Gu Y.Q."/>
            <person name="Puiu D."/>
            <person name="Wang H."/>
            <person name="Twardziok S.O."/>
            <person name="Deal K.R."/>
            <person name="Huo N."/>
            <person name="Zhu T."/>
            <person name="Wang L."/>
            <person name="Wang Y."/>
            <person name="McGuire P.E."/>
            <person name="Liu S."/>
            <person name="Long H."/>
            <person name="Ramasamy R.K."/>
            <person name="Rodriguez J.C."/>
            <person name="Van S.L."/>
            <person name="Yuan L."/>
            <person name="Wang Z."/>
            <person name="Xia Z."/>
            <person name="Xiao L."/>
            <person name="Anderson O.D."/>
            <person name="Ouyang S."/>
            <person name="Liang Y."/>
            <person name="Zimin A.V."/>
            <person name="Pertea G."/>
            <person name="Qi P."/>
            <person name="Bennetzen J.L."/>
            <person name="Dai X."/>
            <person name="Dawson M.W."/>
            <person name="Muller H.G."/>
            <person name="Kugler K."/>
            <person name="Rivarola-Duarte L."/>
            <person name="Spannagl M."/>
            <person name="Mayer K.F.X."/>
            <person name="Lu F.H."/>
            <person name="Bevan M.W."/>
            <person name="Leroy P."/>
            <person name="Li P."/>
            <person name="You F.M."/>
            <person name="Sun Q."/>
            <person name="Liu Z."/>
            <person name="Lyons E."/>
            <person name="Wicker T."/>
            <person name="Salzberg S.L."/>
            <person name="Devos K.M."/>
            <person name="Dvorak J."/>
        </authorList>
    </citation>
    <scope>NUCLEOTIDE SEQUENCE [LARGE SCALE GENOMIC DNA]</scope>
    <source>
        <strain evidence="5">cv. AL8/78</strain>
    </source>
</reference>
<name>A0A453I7R8_AEGTS</name>
<dbReference type="Gene3D" id="3.40.50.720">
    <property type="entry name" value="NAD(P)-binding Rossmann-like Domain"/>
    <property type="match status" value="1"/>
</dbReference>
<dbReference type="GO" id="GO:0016614">
    <property type="term" value="F:oxidoreductase activity, acting on CH-OH group of donors"/>
    <property type="evidence" value="ECO:0007669"/>
    <property type="project" value="InterPro"/>
</dbReference>
<dbReference type="GO" id="GO:0006006">
    <property type="term" value="P:glucose metabolic process"/>
    <property type="evidence" value="ECO:0007669"/>
    <property type="project" value="UniProtKB-KW"/>
</dbReference>
<dbReference type="PANTHER" id="PTHR23429">
    <property type="entry name" value="GLUCOSE-6-PHOSPHATE 1-DEHYDROGENASE G6PD"/>
    <property type="match status" value="1"/>
</dbReference>
<dbReference type="SUPFAM" id="SSF51735">
    <property type="entry name" value="NAD(P)-binding Rossmann-fold domains"/>
    <property type="match status" value="1"/>
</dbReference>
<evidence type="ECO:0000256" key="2">
    <source>
        <dbReference type="ARBA" id="ARBA00022857"/>
    </source>
</evidence>
<protein>
    <recommendedName>
        <fullName evidence="4">Glucose-6-phosphate dehydrogenase NAD-binding domain-containing protein</fullName>
    </recommendedName>
</protein>
<dbReference type="InterPro" id="IPR022674">
    <property type="entry name" value="G6P_DH_NAD-bd"/>
</dbReference>
<reference evidence="6" key="2">
    <citation type="journal article" date="2017" name="Nat. Plants">
        <title>The Aegilops tauschii genome reveals multiple impacts of transposons.</title>
        <authorList>
            <person name="Zhao G."/>
            <person name="Zou C."/>
            <person name="Li K."/>
            <person name="Wang K."/>
            <person name="Li T."/>
            <person name="Gao L."/>
            <person name="Zhang X."/>
            <person name="Wang H."/>
            <person name="Yang Z."/>
            <person name="Liu X."/>
            <person name="Jiang W."/>
            <person name="Mao L."/>
            <person name="Kong X."/>
            <person name="Jiao Y."/>
            <person name="Jia J."/>
        </authorList>
    </citation>
    <scope>NUCLEOTIDE SEQUENCE [LARGE SCALE GENOMIC DNA]</scope>
    <source>
        <strain evidence="6">cv. AL8/78</strain>
    </source>
</reference>
<evidence type="ECO:0000313" key="6">
    <source>
        <dbReference type="Proteomes" id="UP000015105"/>
    </source>
</evidence>
<keyword evidence="2" id="KW-0521">NADP</keyword>
<reference evidence="6" key="1">
    <citation type="journal article" date="2014" name="Science">
        <title>Ancient hybridizations among the ancestral genomes of bread wheat.</title>
        <authorList>
            <consortium name="International Wheat Genome Sequencing Consortium,"/>
            <person name="Marcussen T."/>
            <person name="Sandve S.R."/>
            <person name="Heier L."/>
            <person name="Spannagl M."/>
            <person name="Pfeifer M."/>
            <person name="Jakobsen K.S."/>
            <person name="Wulff B.B."/>
            <person name="Steuernagel B."/>
            <person name="Mayer K.F."/>
            <person name="Olsen O.A."/>
        </authorList>
    </citation>
    <scope>NUCLEOTIDE SEQUENCE [LARGE SCALE GENOMIC DNA]</scope>
    <source>
        <strain evidence="6">cv. AL8/78</strain>
    </source>
</reference>
<dbReference type="GO" id="GO:0050661">
    <property type="term" value="F:NADP binding"/>
    <property type="evidence" value="ECO:0007669"/>
    <property type="project" value="InterPro"/>
</dbReference>
<sequence length="211" mass="22766">MATTVLAVTASAAPAPPSLGAARFSPVSTPAVAGPAVTLRTQCWIAAKMKLHKALRRHGSQVQRKLEIQGVGKIPDCFKVASLTGRITRRNVQLADAVMSDNSIDDKSSMHLGLNHSEADRPVLEEGVVLFDNFDDQPESIPSLCIAVIGATGELARSKVFPALFALYYSGFLPQNVAIFGYSRKTLADEDLRSMIEANLTCRVDHQYVSL</sequence>
<dbReference type="Gramene" id="AET4Gv20470100.6">
    <property type="protein sequence ID" value="AET4Gv20470100.6"/>
    <property type="gene ID" value="AET4Gv20470100"/>
</dbReference>
<keyword evidence="1" id="KW-0313">Glucose metabolism</keyword>
<evidence type="ECO:0000256" key="1">
    <source>
        <dbReference type="ARBA" id="ARBA00022526"/>
    </source>
</evidence>
<keyword evidence="6" id="KW-1185">Reference proteome</keyword>
<dbReference type="Proteomes" id="UP000015105">
    <property type="component" value="Chromosome 4D"/>
</dbReference>
<dbReference type="InterPro" id="IPR036291">
    <property type="entry name" value="NAD(P)-bd_dom_sf"/>
</dbReference>
<evidence type="ECO:0000259" key="4">
    <source>
        <dbReference type="Pfam" id="PF00479"/>
    </source>
</evidence>
<proteinExistence type="predicted"/>
<dbReference type="InterPro" id="IPR001282">
    <property type="entry name" value="G6P_DH"/>
</dbReference>
<evidence type="ECO:0000256" key="3">
    <source>
        <dbReference type="ARBA" id="ARBA00023277"/>
    </source>
</evidence>
<evidence type="ECO:0000313" key="5">
    <source>
        <dbReference type="EnsemblPlants" id="AET4Gv20470100.6"/>
    </source>
</evidence>
<accession>A0A453I7R8</accession>
<feature type="domain" description="Glucose-6-phosphate dehydrogenase NAD-binding" evidence="4">
    <location>
        <begin position="148"/>
        <end position="202"/>
    </location>
</feature>
<dbReference type="Pfam" id="PF00479">
    <property type="entry name" value="G6PD_N"/>
    <property type="match status" value="1"/>
</dbReference>
<reference evidence="5" key="4">
    <citation type="submission" date="2019-03" db="UniProtKB">
        <authorList>
            <consortium name="EnsemblPlants"/>
        </authorList>
    </citation>
    <scope>IDENTIFICATION</scope>
</reference>
<keyword evidence="3" id="KW-0119">Carbohydrate metabolism</keyword>
<reference evidence="5" key="5">
    <citation type="journal article" date="2021" name="G3 (Bethesda)">
        <title>Aegilops tauschii genome assembly Aet v5.0 features greater sequence contiguity and improved annotation.</title>
        <authorList>
            <person name="Wang L."/>
            <person name="Zhu T."/>
            <person name="Rodriguez J.C."/>
            <person name="Deal K.R."/>
            <person name="Dubcovsky J."/>
            <person name="McGuire P.E."/>
            <person name="Lux T."/>
            <person name="Spannagl M."/>
            <person name="Mayer K.F.X."/>
            <person name="Baldrich P."/>
            <person name="Meyers B.C."/>
            <person name="Huo N."/>
            <person name="Gu Y.Q."/>
            <person name="Zhou H."/>
            <person name="Devos K.M."/>
            <person name="Bennetzen J.L."/>
            <person name="Unver T."/>
            <person name="Budak H."/>
            <person name="Gulick P.J."/>
            <person name="Galiba G."/>
            <person name="Kalapos B."/>
            <person name="Nelson D.R."/>
            <person name="Li P."/>
            <person name="You F.M."/>
            <person name="Luo M.C."/>
            <person name="Dvorak J."/>
        </authorList>
    </citation>
    <scope>NUCLEOTIDE SEQUENCE [LARGE SCALE GENOMIC DNA]</scope>
    <source>
        <strain evidence="5">cv. AL8/78</strain>
    </source>
</reference>